<proteinExistence type="predicted"/>
<gene>
    <name evidence="2" type="ORF">TSPGSL018_14341</name>
</gene>
<accession>A0A061QZU4</accession>
<dbReference type="AlphaFoldDB" id="A0A061QZU4"/>
<feature type="non-terminal residue" evidence="2">
    <location>
        <position position="1"/>
    </location>
</feature>
<feature type="compositionally biased region" description="Basic residues" evidence="1">
    <location>
        <begin position="79"/>
        <end position="96"/>
    </location>
</feature>
<reference evidence="2" key="1">
    <citation type="submission" date="2014-05" db="EMBL/GenBank/DDBJ databases">
        <title>The transcriptome of the halophilic microalga Tetraselmis sp. GSL018 isolated from the Great Salt Lake, Utah.</title>
        <authorList>
            <person name="Jinkerson R.E."/>
            <person name="D'Adamo S."/>
            <person name="Posewitz M.C."/>
        </authorList>
    </citation>
    <scope>NUCLEOTIDE SEQUENCE</scope>
    <source>
        <strain evidence="2">GSL018</strain>
    </source>
</reference>
<organism evidence="2">
    <name type="scientific">Tetraselmis sp. GSL018</name>
    <dbReference type="NCBI Taxonomy" id="582737"/>
    <lineage>
        <taxon>Eukaryota</taxon>
        <taxon>Viridiplantae</taxon>
        <taxon>Chlorophyta</taxon>
        <taxon>core chlorophytes</taxon>
        <taxon>Chlorodendrophyceae</taxon>
        <taxon>Chlorodendrales</taxon>
        <taxon>Chlorodendraceae</taxon>
        <taxon>Tetraselmis</taxon>
    </lineage>
</organism>
<feature type="region of interest" description="Disordered" evidence="1">
    <location>
        <begin position="65"/>
        <end position="116"/>
    </location>
</feature>
<protein>
    <submittedName>
        <fullName evidence="2">Uncharacterized protein</fullName>
    </submittedName>
</protein>
<sequence>VLAPRWRTEEITEEAVTEDVVCESLSCSPVGIPPDDPGHHQVNNFCMSADGSNCSSTAGLLNGPSCVRSPTKEASKSSSSKRRRRRSQNARTRSLRGRGITAQPRRGPCQKLFRGQ</sequence>
<dbReference type="EMBL" id="GBEZ01020513">
    <property type="protein sequence ID" value="JAC66167.1"/>
    <property type="molecule type" value="Transcribed_RNA"/>
</dbReference>
<name>A0A061QZU4_9CHLO</name>
<evidence type="ECO:0000313" key="2">
    <source>
        <dbReference type="EMBL" id="JAC66167.1"/>
    </source>
</evidence>
<evidence type="ECO:0000256" key="1">
    <source>
        <dbReference type="SAM" id="MobiDB-lite"/>
    </source>
</evidence>